<feature type="transmembrane region" description="Helical" evidence="1">
    <location>
        <begin position="21"/>
        <end position="39"/>
    </location>
</feature>
<dbReference type="Proteomes" id="UP000011648">
    <property type="component" value="Unassembled WGS sequence"/>
</dbReference>
<dbReference type="AlphaFoldDB" id="M0A9E8"/>
<proteinExistence type="predicted"/>
<dbReference type="PATRIC" id="fig|1230458.4.peg.1196"/>
<protein>
    <recommendedName>
        <fullName evidence="4">DUF2975 domain-containing protein</fullName>
    </recommendedName>
</protein>
<dbReference type="STRING" id="1230458.C484_05937"/>
<dbReference type="Pfam" id="PF25957">
    <property type="entry name" value="DUF7994"/>
    <property type="match status" value="1"/>
</dbReference>
<evidence type="ECO:0000256" key="1">
    <source>
        <dbReference type="SAM" id="Phobius"/>
    </source>
</evidence>
<dbReference type="InterPro" id="IPR058307">
    <property type="entry name" value="DUF7994"/>
</dbReference>
<organism evidence="2 3">
    <name type="scientific">Natrialba taiwanensis DSM 12281</name>
    <dbReference type="NCBI Taxonomy" id="1230458"/>
    <lineage>
        <taxon>Archaea</taxon>
        <taxon>Methanobacteriati</taxon>
        <taxon>Methanobacteriota</taxon>
        <taxon>Stenosarchaea group</taxon>
        <taxon>Halobacteria</taxon>
        <taxon>Halobacteriales</taxon>
        <taxon>Natrialbaceae</taxon>
        <taxon>Natrialba</taxon>
    </lineage>
</organism>
<evidence type="ECO:0000313" key="2">
    <source>
        <dbReference type="EMBL" id="ELY94492.1"/>
    </source>
</evidence>
<sequence length="143" mass="14696">MDEERRMSILTTNSLRRRLGVCGGVTLAVVAGLFALGGPTTTIDLFLIGWLAFGGLALLLVGIRDRIALGVTTVGWPRIAAVGLAVLSVAASSAGFLQLLTAPSVWGALIACLALGTSLILAFGALECGLGGVQLDEELFTIE</sequence>
<keyword evidence="1" id="KW-0812">Transmembrane</keyword>
<gene>
    <name evidence="2" type="ORF">C484_05937</name>
</gene>
<comment type="caution">
    <text evidence="2">The sequence shown here is derived from an EMBL/GenBank/DDBJ whole genome shotgun (WGS) entry which is preliminary data.</text>
</comment>
<name>M0A9E8_9EURY</name>
<evidence type="ECO:0008006" key="4">
    <source>
        <dbReference type="Google" id="ProtNLM"/>
    </source>
</evidence>
<accession>M0A9E8</accession>
<dbReference type="EMBL" id="AOIL01000017">
    <property type="protein sequence ID" value="ELY94492.1"/>
    <property type="molecule type" value="Genomic_DNA"/>
</dbReference>
<feature type="transmembrane region" description="Helical" evidence="1">
    <location>
        <begin position="75"/>
        <end position="99"/>
    </location>
</feature>
<feature type="transmembrane region" description="Helical" evidence="1">
    <location>
        <begin position="105"/>
        <end position="126"/>
    </location>
</feature>
<keyword evidence="1" id="KW-1133">Transmembrane helix</keyword>
<keyword evidence="1" id="KW-0472">Membrane</keyword>
<feature type="transmembrane region" description="Helical" evidence="1">
    <location>
        <begin position="45"/>
        <end position="63"/>
    </location>
</feature>
<keyword evidence="3" id="KW-1185">Reference proteome</keyword>
<reference evidence="2 3" key="1">
    <citation type="journal article" date="2014" name="PLoS Genet.">
        <title>Phylogenetically driven sequencing of extremely halophilic archaea reveals strategies for static and dynamic osmo-response.</title>
        <authorList>
            <person name="Becker E.A."/>
            <person name="Seitzer P.M."/>
            <person name="Tritt A."/>
            <person name="Larsen D."/>
            <person name="Krusor M."/>
            <person name="Yao A.I."/>
            <person name="Wu D."/>
            <person name="Madern D."/>
            <person name="Eisen J.A."/>
            <person name="Darling A.E."/>
            <person name="Facciotti M.T."/>
        </authorList>
    </citation>
    <scope>NUCLEOTIDE SEQUENCE [LARGE SCALE GENOMIC DNA]</scope>
    <source>
        <strain evidence="2 3">DSM 12281</strain>
    </source>
</reference>
<evidence type="ECO:0000313" key="3">
    <source>
        <dbReference type="Proteomes" id="UP000011648"/>
    </source>
</evidence>